<evidence type="ECO:0000256" key="4">
    <source>
        <dbReference type="ARBA" id="ARBA00022741"/>
    </source>
</evidence>
<dbReference type="PROSITE" id="PS00905">
    <property type="entry name" value="GTP1_OBG"/>
    <property type="match status" value="1"/>
</dbReference>
<dbReference type="PANTHER" id="PTHR11702:SF31">
    <property type="entry name" value="MITOCHONDRIAL RIBOSOME-ASSOCIATED GTPASE 2"/>
    <property type="match status" value="1"/>
</dbReference>
<dbReference type="GO" id="GO:0000287">
    <property type="term" value="F:magnesium ion binding"/>
    <property type="evidence" value="ECO:0007669"/>
    <property type="project" value="InterPro"/>
</dbReference>
<reference evidence="12" key="2">
    <citation type="submission" date="2020-09" db="EMBL/GenBank/DDBJ databases">
        <authorList>
            <person name="Sun Q."/>
            <person name="Zhou Y."/>
        </authorList>
    </citation>
    <scope>NUCLEOTIDE SEQUENCE</scope>
    <source>
        <strain evidence="12">CGMCC 1.15425</strain>
    </source>
</reference>
<dbReference type="RefSeq" id="WP_068813156.1">
    <property type="nucleotide sequence ID" value="NZ_BMIY01000005.1"/>
</dbReference>
<dbReference type="EC" id="3.6.5.-" evidence="8"/>
<evidence type="ECO:0000256" key="7">
    <source>
        <dbReference type="ARBA" id="ARBA00023134"/>
    </source>
</evidence>
<dbReference type="InterPro" id="IPR006074">
    <property type="entry name" value="GTP1-OBG_CS"/>
</dbReference>
<evidence type="ECO:0000256" key="2">
    <source>
        <dbReference type="ARBA" id="ARBA00022490"/>
    </source>
</evidence>
<evidence type="ECO:0000313" key="13">
    <source>
        <dbReference type="Proteomes" id="UP000627715"/>
    </source>
</evidence>
<feature type="compositionally biased region" description="Acidic residues" evidence="9">
    <location>
        <begin position="379"/>
        <end position="396"/>
    </location>
</feature>
<dbReference type="GO" id="GO:0042254">
    <property type="term" value="P:ribosome biogenesis"/>
    <property type="evidence" value="ECO:0007669"/>
    <property type="project" value="UniProtKB-UniRule"/>
</dbReference>
<keyword evidence="2 8" id="KW-0963">Cytoplasm</keyword>
<dbReference type="PIRSF" id="PIRSF002401">
    <property type="entry name" value="GTP_bd_Obg/CgtA"/>
    <property type="match status" value="1"/>
</dbReference>
<keyword evidence="3 8" id="KW-0479">Metal-binding</keyword>
<dbReference type="InterPro" id="IPR031167">
    <property type="entry name" value="G_OBG"/>
</dbReference>
<dbReference type="InterPro" id="IPR045086">
    <property type="entry name" value="OBG_GTPase"/>
</dbReference>
<dbReference type="AlphaFoldDB" id="A0A917LUQ6"/>
<dbReference type="PANTHER" id="PTHR11702">
    <property type="entry name" value="DEVELOPMENTALLY REGULATED GTP-BINDING PROTEIN-RELATED"/>
    <property type="match status" value="1"/>
</dbReference>
<reference evidence="12" key="1">
    <citation type="journal article" date="2014" name="Int. J. Syst. Evol. Microbiol.">
        <title>Complete genome sequence of Corynebacterium casei LMG S-19264T (=DSM 44701T), isolated from a smear-ripened cheese.</title>
        <authorList>
            <consortium name="US DOE Joint Genome Institute (JGI-PGF)"/>
            <person name="Walter F."/>
            <person name="Albersmeier A."/>
            <person name="Kalinowski J."/>
            <person name="Ruckert C."/>
        </authorList>
    </citation>
    <scope>NUCLEOTIDE SEQUENCE</scope>
    <source>
        <strain evidence="12">CGMCC 1.15425</strain>
    </source>
</reference>
<feature type="binding site" evidence="8">
    <location>
        <position position="193"/>
    </location>
    <ligand>
        <name>Mg(2+)</name>
        <dbReference type="ChEBI" id="CHEBI:18420"/>
    </ligand>
</feature>
<dbReference type="SUPFAM" id="SSF52540">
    <property type="entry name" value="P-loop containing nucleoside triphosphate hydrolases"/>
    <property type="match status" value="1"/>
</dbReference>
<dbReference type="InterPro" id="IPR036726">
    <property type="entry name" value="GTP1_OBG_dom_sf"/>
</dbReference>
<comment type="similarity">
    <text evidence="1 8">Belongs to the TRAFAC class OBG-HflX-like GTPase superfamily. OBG GTPase family.</text>
</comment>
<feature type="domain" description="Obg" evidence="11">
    <location>
        <begin position="1"/>
        <end position="159"/>
    </location>
</feature>
<protein>
    <recommendedName>
        <fullName evidence="8">GTPase Obg</fullName>
        <ecNumber evidence="8">3.6.5.-</ecNumber>
    </recommendedName>
    <alternativeName>
        <fullName evidence="8">GTP-binding protein Obg</fullName>
    </alternativeName>
</protein>
<dbReference type="CDD" id="cd01898">
    <property type="entry name" value="Obg"/>
    <property type="match status" value="1"/>
</dbReference>
<dbReference type="Pfam" id="PF01926">
    <property type="entry name" value="MMR_HSR1"/>
    <property type="match status" value="1"/>
</dbReference>
<dbReference type="PRINTS" id="PR00326">
    <property type="entry name" value="GTP1OBG"/>
</dbReference>
<keyword evidence="4 8" id="KW-0547">Nucleotide-binding</keyword>
<comment type="caution">
    <text evidence="12">The sequence shown here is derived from an EMBL/GenBank/DDBJ whole genome shotgun (WGS) entry which is preliminary data.</text>
</comment>
<evidence type="ECO:0000256" key="3">
    <source>
        <dbReference type="ARBA" id="ARBA00022723"/>
    </source>
</evidence>
<evidence type="ECO:0000313" key="12">
    <source>
        <dbReference type="EMBL" id="GGG57744.1"/>
    </source>
</evidence>
<feature type="binding site" evidence="8">
    <location>
        <position position="173"/>
    </location>
    <ligand>
        <name>Mg(2+)</name>
        <dbReference type="ChEBI" id="CHEBI:18420"/>
    </ligand>
</feature>
<evidence type="ECO:0000256" key="9">
    <source>
        <dbReference type="SAM" id="MobiDB-lite"/>
    </source>
</evidence>
<organism evidence="12 13">
    <name type="scientific">Pseudohongiella nitratireducens</name>
    <dbReference type="NCBI Taxonomy" id="1768907"/>
    <lineage>
        <taxon>Bacteria</taxon>
        <taxon>Pseudomonadati</taxon>
        <taxon>Pseudomonadota</taxon>
        <taxon>Gammaproteobacteria</taxon>
        <taxon>Pseudomonadales</taxon>
        <taxon>Pseudohongiellaceae</taxon>
        <taxon>Pseudohongiella</taxon>
    </lineage>
</organism>
<evidence type="ECO:0000256" key="5">
    <source>
        <dbReference type="ARBA" id="ARBA00022801"/>
    </source>
</evidence>
<comment type="function">
    <text evidence="8">An essential GTPase which binds GTP, GDP and possibly (p)ppGpp with moderate affinity, with high nucleotide exchange rates and a fairly low GTP hydrolysis rate. Plays a role in control of the cell cycle, stress response, ribosome biogenesis and in those bacteria that undergo differentiation, in morphogenesis control.</text>
</comment>
<comment type="subcellular location">
    <subcellularLocation>
        <location evidence="8">Cytoplasm</location>
    </subcellularLocation>
</comment>
<dbReference type="GO" id="GO:0005525">
    <property type="term" value="F:GTP binding"/>
    <property type="evidence" value="ECO:0007669"/>
    <property type="project" value="UniProtKB-UniRule"/>
</dbReference>
<dbReference type="NCBIfam" id="NF008955">
    <property type="entry name" value="PRK12297.1"/>
    <property type="match status" value="1"/>
</dbReference>
<dbReference type="PROSITE" id="PS51710">
    <property type="entry name" value="G_OBG"/>
    <property type="match status" value="1"/>
</dbReference>
<feature type="domain" description="OBG-type G" evidence="10">
    <location>
        <begin position="160"/>
        <end position="333"/>
    </location>
</feature>
<sequence>MKFVDEAEITVEAGKGGNGCMSFRREKYIPKGGPDGGDGGDGGSIYLLGDDALNTLIDFRYQRHYKAQSGQGGMGKNRTGRAGEDLVIRVPVGTSVIDRDTEEVLADISAIGQQVLIAKGGFHGLGNTRFKSSTNRAPTKTTKGTEGDLRRLQLQLKLLADVGLLGMPNAGKSTLLRAVSAARPKVANYPFTTLVPSLGVVSLGLERSFVMADIPGVIEGASVGAGLGFQFLKHLSRTRLLLHLVDAAPLDDSDPAEQIQAIADELAGFSQTLYSKPRWLVLNKADMTTETDLADLMAKLRQTFGEDVPIYCISAISGEGCDQLCQDIMVSVEQHWQRLKDDEAYREAEAERDRLMTQEIRASIAAAKAQRKAARQEAEESDWDDDEDEAEWEYAE</sequence>
<dbReference type="HAMAP" id="MF_01454">
    <property type="entry name" value="GTPase_Obg"/>
    <property type="match status" value="1"/>
</dbReference>
<dbReference type="InterPro" id="IPR014100">
    <property type="entry name" value="GTP-bd_Obg/CgtA"/>
</dbReference>
<dbReference type="OrthoDB" id="9807318at2"/>
<feature type="binding site" evidence="8">
    <location>
        <begin position="314"/>
        <end position="316"/>
    </location>
    <ligand>
        <name>GTP</name>
        <dbReference type="ChEBI" id="CHEBI:37565"/>
    </ligand>
</feature>
<keyword evidence="5 8" id="KW-0378">Hydrolase</keyword>
<keyword evidence="7 8" id="KW-0342">GTP-binding</keyword>
<dbReference type="Pfam" id="PF01018">
    <property type="entry name" value="GTP1_OBG"/>
    <property type="match status" value="1"/>
</dbReference>
<dbReference type="EMBL" id="BMIY01000005">
    <property type="protein sequence ID" value="GGG57744.1"/>
    <property type="molecule type" value="Genomic_DNA"/>
</dbReference>
<comment type="subunit">
    <text evidence="8">Monomer.</text>
</comment>
<dbReference type="GO" id="GO:0003924">
    <property type="term" value="F:GTPase activity"/>
    <property type="evidence" value="ECO:0007669"/>
    <property type="project" value="UniProtKB-UniRule"/>
</dbReference>
<dbReference type="SUPFAM" id="SSF82051">
    <property type="entry name" value="Obg GTP-binding protein N-terminal domain"/>
    <property type="match status" value="1"/>
</dbReference>
<evidence type="ECO:0000256" key="6">
    <source>
        <dbReference type="ARBA" id="ARBA00022842"/>
    </source>
</evidence>
<dbReference type="NCBIfam" id="NF008956">
    <property type="entry name" value="PRK12299.1"/>
    <property type="match status" value="1"/>
</dbReference>
<evidence type="ECO:0000259" key="10">
    <source>
        <dbReference type="PROSITE" id="PS51710"/>
    </source>
</evidence>
<evidence type="ECO:0000256" key="8">
    <source>
        <dbReference type="HAMAP-Rule" id="MF_01454"/>
    </source>
</evidence>
<keyword evidence="6 8" id="KW-0460">Magnesium</keyword>
<accession>A0A917LUQ6</accession>
<dbReference type="InterPro" id="IPR027417">
    <property type="entry name" value="P-loop_NTPase"/>
</dbReference>
<feature type="binding site" evidence="8">
    <location>
        <begin position="191"/>
        <end position="195"/>
    </location>
    <ligand>
        <name>GTP</name>
        <dbReference type="ChEBI" id="CHEBI:37565"/>
    </ligand>
</feature>
<feature type="binding site" evidence="8">
    <location>
        <begin position="283"/>
        <end position="286"/>
    </location>
    <ligand>
        <name>GTP</name>
        <dbReference type="ChEBI" id="CHEBI:37565"/>
    </ligand>
</feature>
<proteinExistence type="inferred from homology"/>
<evidence type="ECO:0000259" key="11">
    <source>
        <dbReference type="PROSITE" id="PS51883"/>
    </source>
</evidence>
<dbReference type="Gene3D" id="3.40.50.300">
    <property type="entry name" value="P-loop containing nucleotide triphosphate hydrolases"/>
    <property type="match status" value="1"/>
</dbReference>
<keyword evidence="13" id="KW-1185">Reference proteome</keyword>
<dbReference type="InterPro" id="IPR006073">
    <property type="entry name" value="GTP-bd"/>
</dbReference>
<dbReference type="Proteomes" id="UP000627715">
    <property type="component" value="Unassembled WGS sequence"/>
</dbReference>
<feature type="binding site" evidence="8">
    <location>
        <begin position="166"/>
        <end position="173"/>
    </location>
    <ligand>
        <name>GTP</name>
        <dbReference type="ChEBI" id="CHEBI:37565"/>
    </ligand>
</feature>
<gene>
    <name evidence="8 12" type="primary">obg</name>
    <name evidence="12" type="ORF">GCM10011403_13770</name>
</gene>
<evidence type="ECO:0000256" key="1">
    <source>
        <dbReference type="ARBA" id="ARBA00007699"/>
    </source>
</evidence>
<dbReference type="FunFam" id="2.70.210.12:FF:000001">
    <property type="entry name" value="GTPase Obg"/>
    <property type="match status" value="1"/>
</dbReference>
<dbReference type="NCBIfam" id="TIGR02729">
    <property type="entry name" value="Obg_CgtA"/>
    <property type="match status" value="1"/>
</dbReference>
<dbReference type="PROSITE" id="PS51883">
    <property type="entry name" value="OBG"/>
    <property type="match status" value="1"/>
</dbReference>
<dbReference type="Gene3D" id="2.70.210.12">
    <property type="entry name" value="GTP1/OBG domain"/>
    <property type="match status" value="1"/>
</dbReference>
<dbReference type="GO" id="GO:0043022">
    <property type="term" value="F:ribosome binding"/>
    <property type="evidence" value="ECO:0007669"/>
    <property type="project" value="UniProtKB-ARBA"/>
</dbReference>
<dbReference type="InterPro" id="IPR006169">
    <property type="entry name" value="GTP1_OBG_dom"/>
</dbReference>
<name>A0A917LUQ6_9GAMM</name>
<comment type="cofactor">
    <cofactor evidence="8">
        <name>Mg(2+)</name>
        <dbReference type="ChEBI" id="CHEBI:18420"/>
    </cofactor>
</comment>
<feature type="binding site" evidence="8">
    <location>
        <begin position="213"/>
        <end position="216"/>
    </location>
    <ligand>
        <name>GTP</name>
        <dbReference type="ChEBI" id="CHEBI:37565"/>
    </ligand>
</feature>
<dbReference type="GO" id="GO:0005737">
    <property type="term" value="C:cytoplasm"/>
    <property type="evidence" value="ECO:0007669"/>
    <property type="project" value="UniProtKB-SubCell"/>
</dbReference>
<feature type="region of interest" description="Disordered" evidence="9">
    <location>
        <begin position="369"/>
        <end position="396"/>
    </location>
</feature>